<proteinExistence type="predicted"/>
<feature type="domain" description="Thiamine phosphate synthase/TenI" evidence="3">
    <location>
        <begin position="7"/>
        <end position="182"/>
    </location>
</feature>
<dbReference type="Proteomes" id="UP000480185">
    <property type="component" value="Unassembled WGS sequence"/>
</dbReference>
<accession>A0A6G1X574</accession>
<sequence>MKNGKLHVITNGKQSNDKLINIAKIIHPFIDAIHIREKAKTAQQIYHLVQQLYKNGVPSSKLIINDRVDVAQVCKVKGVQLAYHSLPVQEVKDSFPSLQVGCSCHSLEEGGRAQRNGAQYILFGHIFTSNSKPGVPPKGLKALSRVSRQLDIPVIAIGGITPKHVSQVMKAGASGIAVMSGVWEARDPLNAVQSYKKHLIDRGS</sequence>
<evidence type="ECO:0000313" key="5">
    <source>
        <dbReference type="Proteomes" id="UP000480185"/>
    </source>
</evidence>
<dbReference type="InterPro" id="IPR036206">
    <property type="entry name" value="ThiamineP_synth_sf"/>
</dbReference>
<evidence type="ECO:0000256" key="2">
    <source>
        <dbReference type="ARBA" id="ARBA00022977"/>
    </source>
</evidence>
<dbReference type="PANTHER" id="PTHR20857:SF22">
    <property type="entry name" value="THIAZOLE TAUTOMERASE"/>
    <property type="match status" value="1"/>
</dbReference>
<evidence type="ECO:0000313" key="4">
    <source>
        <dbReference type="EMBL" id="MRG86153.1"/>
    </source>
</evidence>
<dbReference type="OrthoDB" id="9815348at2"/>
<name>A0A6G1X574_9BACI</name>
<evidence type="ECO:0000256" key="1">
    <source>
        <dbReference type="ARBA" id="ARBA00004948"/>
    </source>
</evidence>
<dbReference type="PANTHER" id="PTHR20857">
    <property type="entry name" value="THIAMINE-PHOSPHATE PYROPHOSPHORYLASE"/>
    <property type="match status" value="1"/>
</dbReference>
<dbReference type="SUPFAM" id="SSF51391">
    <property type="entry name" value="Thiamin phosphate synthase"/>
    <property type="match status" value="1"/>
</dbReference>
<protein>
    <submittedName>
        <fullName evidence="4">Thiazole tautomerase TenI</fullName>
    </submittedName>
</protein>
<organism evidence="4 5">
    <name type="scientific">Salinibacillus xinjiangensis</name>
    <dbReference type="NCBI Taxonomy" id="1229268"/>
    <lineage>
        <taxon>Bacteria</taxon>
        <taxon>Bacillati</taxon>
        <taxon>Bacillota</taxon>
        <taxon>Bacilli</taxon>
        <taxon>Bacillales</taxon>
        <taxon>Bacillaceae</taxon>
        <taxon>Salinibacillus</taxon>
    </lineage>
</organism>
<dbReference type="GO" id="GO:0005737">
    <property type="term" value="C:cytoplasm"/>
    <property type="evidence" value="ECO:0007669"/>
    <property type="project" value="TreeGrafter"/>
</dbReference>
<dbReference type="GO" id="GO:0009228">
    <property type="term" value="P:thiamine biosynthetic process"/>
    <property type="evidence" value="ECO:0007669"/>
    <property type="project" value="UniProtKB-KW"/>
</dbReference>
<reference evidence="4 5" key="1">
    <citation type="submission" date="2019-11" db="EMBL/GenBank/DDBJ databases">
        <authorList>
            <person name="Li J."/>
        </authorList>
    </citation>
    <scope>NUCLEOTIDE SEQUENCE [LARGE SCALE GENOMIC DNA]</scope>
    <source>
        <strain evidence="4 5">J4</strain>
    </source>
</reference>
<dbReference type="InterPro" id="IPR022998">
    <property type="entry name" value="ThiamineP_synth_TenI"/>
</dbReference>
<keyword evidence="2" id="KW-0784">Thiamine biosynthesis</keyword>
<dbReference type="NCBIfam" id="NF005819">
    <property type="entry name" value="PRK07695.1"/>
    <property type="match status" value="1"/>
</dbReference>
<gene>
    <name evidence="4" type="primary">tenI</name>
    <name evidence="4" type="ORF">GH754_07420</name>
</gene>
<dbReference type="EMBL" id="WJNH01000003">
    <property type="protein sequence ID" value="MRG86153.1"/>
    <property type="molecule type" value="Genomic_DNA"/>
</dbReference>
<dbReference type="AlphaFoldDB" id="A0A6G1X574"/>
<comment type="pathway">
    <text evidence="1">Cofactor biosynthesis; thiamine diphosphate biosynthesis.</text>
</comment>
<keyword evidence="5" id="KW-1185">Reference proteome</keyword>
<dbReference type="Pfam" id="PF02581">
    <property type="entry name" value="TMP-TENI"/>
    <property type="match status" value="1"/>
</dbReference>
<dbReference type="GO" id="GO:0004789">
    <property type="term" value="F:thiamine-phosphate diphosphorylase activity"/>
    <property type="evidence" value="ECO:0007669"/>
    <property type="project" value="TreeGrafter"/>
</dbReference>
<comment type="caution">
    <text evidence="4">The sequence shown here is derived from an EMBL/GenBank/DDBJ whole genome shotgun (WGS) entry which is preliminary data.</text>
</comment>
<dbReference type="Gene3D" id="3.20.20.70">
    <property type="entry name" value="Aldolase class I"/>
    <property type="match status" value="1"/>
</dbReference>
<dbReference type="InterPro" id="IPR013785">
    <property type="entry name" value="Aldolase_TIM"/>
</dbReference>
<dbReference type="RefSeq" id="WP_153728063.1">
    <property type="nucleotide sequence ID" value="NZ_WJNH01000003.1"/>
</dbReference>
<evidence type="ECO:0000259" key="3">
    <source>
        <dbReference type="Pfam" id="PF02581"/>
    </source>
</evidence>
<dbReference type="CDD" id="cd00564">
    <property type="entry name" value="TMP_TenI"/>
    <property type="match status" value="1"/>
</dbReference>